<evidence type="ECO:0000313" key="17">
    <source>
        <dbReference type="Proteomes" id="UP000186406"/>
    </source>
</evidence>
<feature type="transmembrane region" description="Helical" evidence="14">
    <location>
        <begin position="48"/>
        <end position="70"/>
    </location>
</feature>
<dbReference type="PANTHER" id="PTHR30622">
    <property type="entry name" value="UNDECAPRENYL-DIPHOSPHATASE"/>
    <property type="match status" value="1"/>
</dbReference>
<dbReference type="Pfam" id="PF02673">
    <property type="entry name" value="BacA"/>
    <property type="match status" value="1"/>
</dbReference>
<feature type="compositionally biased region" description="Polar residues" evidence="15">
    <location>
        <begin position="360"/>
        <end position="383"/>
    </location>
</feature>
<evidence type="ECO:0000256" key="9">
    <source>
        <dbReference type="ARBA" id="ARBA00023136"/>
    </source>
</evidence>
<evidence type="ECO:0000256" key="14">
    <source>
        <dbReference type="HAMAP-Rule" id="MF_01006"/>
    </source>
</evidence>
<keyword evidence="14" id="KW-0133">Cell shape</keyword>
<evidence type="ECO:0000256" key="11">
    <source>
        <dbReference type="ARBA" id="ARBA00032707"/>
    </source>
</evidence>
<evidence type="ECO:0000256" key="12">
    <source>
        <dbReference type="ARBA" id="ARBA00032932"/>
    </source>
</evidence>
<dbReference type="OrthoDB" id="9808289at2"/>
<keyword evidence="8 14" id="KW-1133">Transmembrane helix</keyword>
<evidence type="ECO:0000256" key="6">
    <source>
        <dbReference type="ARBA" id="ARBA00022692"/>
    </source>
</evidence>
<evidence type="ECO:0000256" key="8">
    <source>
        <dbReference type="ARBA" id="ARBA00022989"/>
    </source>
</evidence>
<feature type="transmembrane region" description="Helical" evidence="14">
    <location>
        <begin position="82"/>
        <end position="100"/>
    </location>
</feature>
<proteinExistence type="inferred from homology"/>
<dbReference type="HAMAP" id="MF_01006">
    <property type="entry name" value="Undec_diphosphatase"/>
    <property type="match status" value="1"/>
</dbReference>
<feature type="transmembrane region" description="Helical" evidence="14">
    <location>
        <begin position="112"/>
        <end position="132"/>
    </location>
</feature>
<comment type="subcellular location">
    <subcellularLocation>
        <location evidence="1 14">Cell membrane</location>
        <topology evidence="1 14">Multi-pass membrane protein</topology>
    </subcellularLocation>
</comment>
<dbReference type="STRING" id="1123029.SAMN02745172_01147"/>
<sequence length="383" mass="40364">MDVKTLFDAVVLGVVEGLTEFIPVSSTGHLLLLGHFLGFKSTGRAFEVLIQFGSILAIVGVYATRLWSVALALPTSARARRFVASVAIAFLPAAIVGVLAHDFIKRVLFETPLVVCVTLLLGGIVLLVVDRLPLKPRYGSAYDYPLWLALVVGCFQTLALIPGMSRSGSTIVGALLFRADKRSAAEFSFFLAMPTMAGAFAYDLYKNRDALSSSDILIVAIGFVAAFVSALLVVRRLLDFVSHHGYSVFAWWRIAVGIVGIAALWFTGGLGFGGGSPVATPAVEQQPAGDSDAPRVVTTTTIRVTPPPSDFPIRDTGSAPLPPVTPVQTRPVESAPKPAPAAQAGAAPAQTPPASGQLGSGSSVFDQTFSIFDNKQQQPQGAQ</sequence>
<feature type="transmembrane region" description="Helical" evidence="14">
    <location>
        <begin position="144"/>
        <end position="164"/>
    </location>
</feature>
<evidence type="ECO:0000256" key="10">
    <source>
        <dbReference type="ARBA" id="ARBA00023251"/>
    </source>
</evidence>
<dbReference type="InterPro" id="IPR003824">
    <property type="entry name" value="UppP"/>
</dbReference>
<evidence type="ECO:0000256" key="13">
    <source>
        <dbReference type="ARBA" id="ARBA00047594"/>
    </source>
</evidence>
<dbReference type="GO" id="GO:0046677">
    <property type="term" value="P:response to antibiotic"/>
    <property type="evidence" value="ECO:0007669"/>
    <property type="project" value="UniProtKB-UniRule"/>
</dbReference>
<keyword evidence="14" id="KW-0573">Peptidoglycan synthesis</keyword>
<comment type="similarity">
    <text evidence="2 14">Belongs to the UppP family.</text>
</comment>
<dbReference type="GO" id="GO:0008360">
    <property type="term" value="P:regulation of cell shape"/>
    <property type="evidence" value="ECO:0007669"/>
    <property type="project" value="UniProtKB-KW"/>
</dbReference>
<keyword evidence="5 14" id="KW-1003">Cell membrane</keyword>
<keyword evidence="10 14" id="KW-0046">Antibiotic resistance</keyword>
<dbReference type="Proteomes" id="UP000186406">
    <property type="component" value="Unassembled WGS sequence"/>
</dbReference>
<reference evidence="16 17" key="1">
    <citation type="submission" date="2016-12" db="EMBL/GenBank/DDBJ databases">
        <authorList>
            <person name="Song W.-J."/>
            <person name="Kurnit D.M."/>
        </authorList>
    </citation>
    <scope>NUCLEOTIDE SEQUENCE [LARGE SCALE GENOMIC DNA]</scope>
    <source>
        <strain evidence="16 17">DSM 19599</strain>
    </source>
</reference>
<gene>
    <name evidence="14" type="primary">uppP</name>
    <name evidence="16" type="ORF">SAMN02745172_01147</name>
</gene>
<comment type="miscellaneous">
    <text evidence="14">Bacitracin is thought to be involved in the inhibition of peptidoglycan synthesis by sequestering undecaprenyl diphosphate, thereby reducing the pool of lipid carrier available.</text>
</comment>
<comment type="function">
    <text evidence="14">Catalyzes the dephosphorylation of undecaprenyl diphosphate (UPP). Confers resistance to bacitracin.</text>
</comment>
<evidence type="ECO:0000256" key="7">
    <source>
        <dbReference type="ARBA" id="ARBA00022801"/>
    </source>
</evidence>
<feature type="transmembrane region" description="Helical" evidence="14">
    <location>
        <begin position="184"/>
        <end position="205"/>
    </location>
</feature>
<feature type="region of interest" description="Disordered" evidence="15">
    <location>
        <begin position="300"/>
        <end position="383"/>
    </location>
</feature>
<dbReference type="NCBIfam" id="TIGR00753">
    <property type="entry name" value="undec_PP_bacA"/>
    <property type="match status" value="1"/>
</dbReference>
<evidence type="ECO:0000256" key="1">
    <source>
        <dbReference type="ARBA" id="ARBA00004651"/>
    </source>
</evidence>
<comment type="catalytic activity">
    <reaction evidence="13 14">
        <text>di-trans,octa-cis-undecaprenyl diphosphate + H2O = di-trans,octa-cis-undecaprenyl phosphate + phosphate + H(+)</text>
        <dbReference type="Rhea" id="RHEA:28094"/>
        <dbReference type="ChEBI" id="CHEBI:15377"/>
        <dbReference type="ChEBI" id="CHEBI:15378"/>
        <dbReference type="ChEBI" id="CHEBI:43474"/>
        <dbReference type="ChEBI" id="CHEBI:58405"/>
        <dbReference type="ChEBI" id="CHEBI:60392"/>
        <dbReference type="EC" id="3.6.1.27"/>
    </reaction>
</comment>
<dbReference type="AlphaFoldDB" id="A0A1M7ZCY1"/>
<evidence type="ECO:0000256" key="5">
    <source>
        <dbReference type="ARBA" id="ARBA00022475"/>
    </source>
</evidence>
<keyword evidence="7 14" id="KW-0378">Hydrolase</keyword>
<dbReference type="GO" id="GO:0005886">
    <property type="term" value="C:plasma membrane"/>
    <property type="evidence" value="ECO:0007669"/>
    <property type="project" value="UniProtKB-SubCell"/>
</dbReference>
<dbReference type="PANTHER" id="PTHR30622:SF3">
    <property type="entry name" value="UNDECAPRENYL-DIPHOSPHATASE"/>
    <property type="match status" value="1"/>
</dbReference>
<dbReference type="GO" id="GO:0071555">
    <property type="term" value="P:cell wall organization"/>
    <property type="evidence" value="ECO:0007669"/>
    <property type="project" value="UniProtKB-KW"/>
</dbReference>
<feature type="transmembrane region" description="Helical" evidence="14">
    <location>
        <begin position="250"/>
        <end position="272"/>
    </location>
</feature>
<dbReference type="EC" id="3.6.1.27" evidence="3 14"/>
<evidence type="ECO:0000313" key="16">
    <source>
        <dbReference type="EMBL" id="SHO62737.1"/>
    </source>
</evidence>
<feature type="compositionally biased region" description="Low complexity" evidence="15">
    <location>
        <begin position="340"/>
        <end position="354"/>
    </location>
</feature>
<evidence type="ECO:0000256" key="15">
    <source>
        <dbReference type="SAM" id="MobiDB-lite"/>
    </source>
</evidence>
<dbReference type="NCBIfam" id="NF001390">
    <property type="entry name" value="PRK00281.1-4"/>
    <property type="match status" value="1"/>
</dbReference>
<dbReference type="NCBIfam" id="NF001389">
    <property type="entry name" value="PRK00281.1-2"/>
    <property type="match status" value="1"/>
</dbReference>
<evidence type="ECO:0000256" key="3">
    <source>
        <dbReference type="ARBA" id="ARBA00012374"/>
    </source>
</evidence>
<dbReference type="EMBL" id="FRXO01000002">
    <property type="protein sequence ID" value="SHO62737.1"/>
    <property type="molecule type" value="Genomic_DNA"/>
</dbReference>
<keyword evidence="17" id="KW-1185">Reference proteome</keyword>
<name>A0A1M7ZCY1_9HYPH</name>
<protein>
    <recommendedName>
        <fullName evidence="4 14">Undecaprenyl-diphosphatase</fullName>
        <ecNumber evidence="3 14">3.6.1.27</ecNumber>
    </recommendedName>
    <alternativeName>
        <fullName evidence="12 14">Bacitracin resistance protein</fullName>
    </alternativeName>
    <alternativeName>
        <fullName evidence="11 14">Undecaprenyl pyrophosphate phosphatase</fullName>
    </alternativeName>
</protein>
<evidence type="ECO:0000256" key="2">
    <source>
        <dbReference type="ARBA" id="ARBA00010621"/>
    </source>
</evidence>
<accession>A0A1M7ZCY1</accession>
<keyword evidence="6 14" id="KW-0812">Transmembrane</keyword>
<organism evidence="16 17">
    <name type="scientific">Pseudoxanthobacter soli DSM 19599</name>
    <dbReference type="NCBI Taxonomy" id="1123029"/>
    <lineage>
        <taxon>Bacteria</taxon>
        <taxon>Pseudomonadati</taxon>
        <taxon>Pseudomonadota</taxon>
        <taxon>Alphaproteobacteria</taxon>
        <taxon>Hyphomicrobiales</taxon>
        <taxon>Segnochrobactraceae</taxon>
        <taxon>Pseudoxanthobacter</taxon>
    </lineage>
</organism>
<keyword evidence="14" id="KW-0961">Cell wall biogenesis/degradation</keyword>
<dbReference type="GO" id="GO:0050380">
    <property type="term" value="F:undecaprenyl-diphosphatase activity"/>
    <property type="evidence" value="ECO:0007669"/>
    <property type="project" value="UniProtKB-UniRule"/>
</dbReference>
<feature type="transmembrane region" description="Helical" evidence="14">
    <location>
        <begin position="217"/>
        <end position="238"/>
    </location>
</feature>
<keyword evidence="9 14" id="KW-0472">Membrane</keyword>
<evidence type="ECO:0000256" key="4">
    <source>
        <dbReference type="ARBA" id="ARBA00021581"/>
    </source>
</evidence>
<dbReference type="GO" id="GO:0009252">
    <property type="term" value="P:peptidoglycan biosynthetic process"/>
    <property type="evidence" value="ECO:0007669"/>
    <property type="project" value="UniProtKB-KW"/>
</dbReference>